<dbReference type="Proteomes" id="UP000001292">
    <property type="component" value="Unassembled WGS sequence"/>
</dbReference>
<organism evidence="2">
    <name type="scientific">Drosophila sechellia</name>
    <name type="common">Fruit fly</name>
    <dbReference type="NCBI Taxonomy" id="7238"/>
    <lineage>
        <taxon>Eukaryota</taxon>
        <taxon>Metazoa</taxon>
        <taxon>Ecdysozoa</taxon>
        <taxon>Arthropoda</taxon>
        <taxon>Hexapoda</taxon>
        <taxon>Insecta</taxon>
        <taxon>Pterygota</taxon>
        <taxon>Neoptera</taxon>
        <taxon>Endopterygota</taxon>
        <taxon>Diptera</taxon>
        <taxon>Brachycera</taxon>
        <taxon>Muscomorpha</taxon>
        <taxon>Ephydroidea</taxon>
        <taxon>Drosophilidae</taxon>
        <taxon>Drosophila</taxon>
        <taxon>Sophophora</taxon>
    </lineage>
</organism>
<name>B4HE58_DROSE</name>
<proteinExistence type="predicted"/>
<gene>
    <name evidence="1" type="primary">Dsec\GM26413</name>
    <name evidence="1" type="ORF">Dsec_GM26413</name>
</gene>
<dbReference type="EMBL" id="CH480815">
    <property type="protein sequence ID" value="EDW43155.1"/>
    <property type="molecule type" value="Genomic_DNA"/>
</dbReference>
<evidence type="ECO:0000313" key="1">
    <source>
        <dbReference type="EMBL" id="EDW43155.1"/>
    </source>
</evidence>
<dbReference type="OMA" id="EFFEPSP"/>
<reference evidence="1 2" key="1">
    <citation type="journal article" date="2007" name="Nature">
        <title>Evolution of genes and genomes on the Drosophila phylogeny.</title>
        <authorList>
            <consortium name="Drosophila 12 Genomes Consortium"/>
            <person name="Clark A.G."/>
            <person name="Eisen M.B."/>
            <person name="Smith D.R."/>
            <person name="Bergman C.M."/>
            <person name="Oliver B."/>
            <person name="Markow T.A."/>
            <person name="Kaufman T.C."/>
            <person name="Kellis M."/>
            <person name="Gelbart W."/>
            <person name="Iyer V.N."/>
            <person name="Pollard D.A."/>
            <person name="Sackton T.B."/>
            <person name="Larracuente A.M."/>
            <person name="Singh N.D."/>
            <person name="Abad J.P."/>
            <person name="Abt D.N."/>
            <person name="Adryan B."/>
            <person name="Aguade M."/>
            <person name="Akashi H."/>
            <person name="Anderson W.W."/>
            <person name="Aquadro C.F."/>
            <person name="Ardell D.H."/>
            <person name="Arguello R."/>
            <person name="Artieri C.G."/>
            <person name="Barbash D.A."/>
            <person name="Barker D."/>
            <person name="Barsanti P."/>
            <person name="Batterham P."/>
            <person name="Batzoglou S."/>
            <person name="Begun D."/>
            <person name="Bhutkar A."/>
            <person name="Blanco E."/>
            <person name="Bosak S.A."/>
            <person name="Bradley R.K."/>
            <person name="Brand A.D."/>
            <person name="Brent M.R."/>
            <person name="Brooks A.N."/>
            <person name="Brown R.H."/>
            <person name="Butlin R.K."/>
            <person name="Caggese C."/>
            <person name="Calvi B.R."/>
            <person name="Bernardo de Carvalho A."/>
            <person name="Caspi A."/>
            <person name="Castrezana S."/>
            <person name="Celniker S.E."/>
            <person name="Chang J.L."/>
            <person name="Chapple C."/>
            <person name="Chatterji S."/>
            <person name="Chinwalla A."/>
            <person name="Civetta A."/>
            <person name="Clifton S.W."/>
            <person name="Comeron J.M."/>
            <person name="Costello J.C."/>
            <person name="Coyne J.A."/>
            <person name="Daub J."/>
            <person name="David R.G."/>
            <person name="Delcher A.L."/>
            <person name="Delehaunty K."/>
            <person name="Do C.B."/>
            <person name="Ebling H."/>
            <person name="Edwards K."/>
            <person name="Eickbush T."/>
            <person name="Evans J.D."/>
            <person name="Filipski A."/>
            <person name="Findeiss S."/>
            <person name="Freyhult E."/>
            <person name="Fulton L."/>
            <person name="Fulton R."/>
            <person name="Garcia A.C."/>
            <person name="Gardiner A."/>
            <person name="Garfield D.A."/>
            <person name="Garvin B.E."/>
            <person name="Gibson G."/>
            <person name="Gilbert D."/>
            <person name="Gnerre S."/>
            <person name="Godfrey J."/>
            <person name="Good R."/>
            <person name="Gotea V."/>
            <person name="Gravely B."/>
            <person name="Greenberg A.J."/>
            <person name="Griffiths-Jones S."/>
            <person name="Gross S."/>
            <person name="Guigo R."/>
            <person name="Gustafson E.A."/>
            <person name="Haerty W."/>
            <person name="Hahn M.W."/>
            <person name="Halligan D.L."/>
            <person name="Halpern A.L."/>
            <person name="Halter G.M."/>
            <person name="Han M.V."/>
            <person name="Heger A."/>
            <person name="Hillier L."/>
            <person name="Hinrichs A.S."/>
            <person name="Holmes I."/>
            <person name="Hoskins R.A."/>
            <person name="Hubisz M.J."/>
            <person name="Hultmark D."/>
            <person name="Huntley M.A."/>
            <person name="Jaffe D.B."/>
            <person name="Jagadeeshan S."/>
            <person name="Jeck W.R."/>
            <person name="Johnson J."/>
            <person name="Jones C.D."/>
            <person name="Jordan W.C."/>
            <person name="Karpen G.H."/>
            <person name="Kataoka E."/>
            <person name="Keightley P.D."/>
            <person name="Kheradpour P."/>
            <person name="Kirkness E.F."/>
            <person name="Koerich L.B."/>
            <person name="Kristiansen K."/>
            <person name="Kudrna D."/>
            <person name="Kulathinal R.J."/>
            <person name="Kumar S."/>
            <person name="Kwok R."/>
            <person name="Lander E."/>
            <person name="Langley C.H."/>
            <person name="Lapoint R."/>
            <person name="Lazzaro B.P."/>
            <person name="Lee S.J."/>
            <person name="Levesque L."/>
            <person name="Li R."/>
            <person name="Lin C.F."/>
            <person name="Lin M.F."/>
            <person name="Lindblad-Toh K."/>
            <person name="Llopart A."/>
            <person name="Long M."/>
            <person name="Low L."/>
            <person name="Lozovsky E."/>
            <person name="Lu J."/>
            <person name="Luo M."/>
            <person name="Machado C.A."/>
            <person name="Makalowski W."/>
            <person name="Marzo M."/>
            <person name="Matsuda M."/>
            <person name="Matzkin L."/>
            <person name="McAllister B."/>
            <person name="McBride C.S."/>
            <person name="McKernan B."/>
            <person name="McKernan K."/>
            <person name="Mendez-Lago M."/>
            <person name="Minx P."/>
            <person name="Mollenhauer M.U."/>
            <person name="Montooth K."/>
            <person name="Mount S.M."/>
            <person name="Mu X."/>
            <person name="Myers E."/>
            <person name="Negre B."/>
            <person name="Newfeld S."/>
            <person name="Nielsen R."/>
            <person name="Noor M.A."/>
            <person name="O'Grady P."/>
            <person name="Pachter L."/>
            <person name="Papaceit M."/>
            <person name="Parisi M.J."/>
            <person name="Parisi M."/>
            <person name="Parts L."/>
            <person name="Pedersen J.S."/>
            <person name="Pesole G."/>
            <person name="Phillippy A.M."/>
            <person name="Ponting C.P."/>
            <person name="Pop M."/>
            <person name="Porcelli D."/>
            <person name="Powell J.R."/>
            <person name="Prohaska S."/>
            <person name="Pruitt K."/>
            <person name="Puig M."/>
            <person name="Quesneville H."/>
            <person name="Ram K.R."/>
            <person name="Rand D."/>
            <person name="Rasmussen M.D."/>
            <person name="Reed L.K."/>
            <person name="Reenan R."/>
            <person name="Reily A."/>
            <person name="Remington K.A."/>
            <person name="Rieger T.T."/>
            <person name="Ritchie M.G."/>
            <person name="Robin C."/>
            <person name="Rogers Y.H."/>
            <person name="Rohde C."/>
            <person name="Rozas J."/>
            <person name="Rubenfield M.J."/>
            <person name="Ruiz A."/>
            <person name="Russo S."/>
            <person name="Salzberg S.L."/>
            <person name="Sanchez-Gracia A."/>
            <person name="Saranga D.J."/>
            <person name="Sato H."/>
            <person name="Schaeffer S.W."/>
            <person name="Schatz M.C."/>
            <person name="Schlenke T."/>
            <person name="Schwartz R."/>
            <person name="Segarra C."/>
            <person name="Singh R.S."/>
            <person name="Sirot L."/>
            <person name="Sirota M."/>
            <person name="Sisneros N.B."/>
            <person name="Smith C.D."/>
            <person name="Smith T.F."/>
            <person name="Spieth J."/>
            <person name="Stage D.E."/>
            <person name="Stark A."/>
            <person name="Stephan W."/>
            <person name="Strausberg R.L."/>
            <person name="Strempel S."/>
            <person name="Sturgill D."/>
            <person name="Sutton G."/>
            <person name="Sutton G.G."/>
            <person name="Tao W."/>
            <person name="Teichmann S."/>
            <person name="Tobari Y.N."/>
            <person name="Tomimura Y."/>
            <person name="Tsolas J.M."/>
            <person name="Valente V.L."/>
            <person name="Venter E."/>
            <person name="Venter J.C."/>
            <person name="Vicario S."/>
            <person name="Vieira F.G."/>
            <person name="Vilella A.J."/>
            <person name="Villasante A."/>
            <person name="Walenz B."/>
            <person name="Wang J."/>
            <person name="Wasserman M."/>
            <person name="Watts T."/>
            <person name="Wilson D."/>
            <person name="Wilson R.K."/>
            <person name="Wing R.A."/>
            <person name="Wolfner M.F."/>
            <person name="Wong A."/>
            <person name="Wong G.K."/>
            <person name="Wu C.I."/>
            <person name="Wu G."/>
            <person name="Yamamoto D."/>
            <person name="Yang H.P."/>
            <person name="Yang S.P."/>
            <person name="Yorke J.A."/>
            <person name="Yoshida K."/>
            <person name="Zdobnov E."/>
            <person name="Zhang P."/>
            <person name="Zhang Y."/>
            <person name="Zimin A.V."/>
            <person name="Baldwin J."/>
            <person name="Abdouelleil A."/>
            <person name="Abdulkadir J."/>
            <person name="Abebe A."/>
            <person name="Abera B."/>
            <person name="Abreu J."/>
            <person name="Acer S.C."/>
            <person name="Aftuck L."/>
            <person name="Alexander A."/>
            <person name="An P."/>
            <person name="Anderson E."/>
            <person name="Anderson S."/>
            <person name="Arachi H."/>
            <person name="Azer M."/>
            <person name="Bachantsang P."/>
            <person name="Barry A."/>
            <person name="Bayul T."/>
            <person name="Berlin A."/>
            <person name="Bessette D."/>
            <person name="Bloom T."/>
            <person name="Blye J."/>
            <person name="Boguslavskiy L."/>
            <person name="Bonnet C."/>
            <person name="Boukhgalter B."/>
            <person name="Bourzgui I."/>
            <person name="Brown A."/>
            <person name="Cahill P."/>
            <person name="Channer S."/>
            <person name="Cheshatsang Y."/>
            <person name="Chuda L."/>
            <person name="Citroen M."/>
            <person name="Collymore A."/>
            <person name="Cooke P."/>
            <person name="Costello M."/>
            <person name="D'Aco K."/>
            <person name="Daza R."/>
            <person name="De Haan G."/>
            <person name="DeGray S."/>
            <person name="DeMaso C."/>
            <person name="Dhargay N."/>
            <person name="Dooley K."/>
            <person name="Dooley E."/>
            <person name="Doricent M."/>
            <person name="Dorje P."/>
            <person name="Dorjee K."/>
            <person name="Dupes A."/>
            <person name="Elong R."/>
            <person name="Falk J."/>
            <person name="Farina A."/>
            <person name="Faro S."/>
            <person name="Ferguson D."/>
            <person name="Fisher S."/>
            <person name="Foley C.D."/>
            <person name="Franke A."/>
            <person name="Friedrich D."/>
            <person name="Gadbois L."/>
            <person name="Gearin G."/>
            <person name="Gearin C.R."/>
            <person name="Giannoukos G."/>
            <person name="Goode T."/>
            <person name="Graham J."/>
            <person name="Grandbois E."/>
            <person name="Grewal S."/>
            <person name="Gyaltsen K."/>
            <person name="Hafez N."/>
            <person name="Hagos B."/>
            <person name="Hall J."/>
            <person name="Henson C."/>
            <person name="Hollinger A."/>
            <person name="Honan T."/>
            <person name="Huard M.D."/>
            <person name="Hughes L."/>
            <person name="Hurhula B."/>
            <person name="Husby M.E."/>
            <person name="Kamat A."/>
            <person name="Kanga B."/>
            <person name="Kashin S."/>
            <person name="Khazanovich D."/>
            <person name="Kisner P."/>
            <person name="Lance K."/>
            <person name="Lara M."/>
            <person name="Lee W."/>
            <person name="Lennon N."/>
            <person name="Letendre F."/>
            <person name="LeVine R."/>
            <person name="Lipovsky A."/>
            <person name="Liu X."/>
            <person name="Liu J."/>
            <person name="Liu S."/>
            <person name="Lokyitsang T."/>
            <person name="Lokyitsang Y."/>
            <person name="Lubonja R."/>
            <person name="Lui A."/>
            <person name="MacDonald P."/>
            <person name="Magnisalis V."/>
            <person name="Maru K."/>
            <person name="Matthews C."/>
            <person name="McCusker W."/>
            <person name="McDonough S."/>
            <person name="Mehta T."/>
            <person name="Meldrim J."/>
            <person name="Meneus L."/>
            <person name="Mihai O."/>
            <person name="Mihalev A."/>
            <person name="Mihova T."/>
            <person name="Mittelman R."/>
            <person name="Mlenga V."/>
            <person name="Montmayeur A."/>
            <person name="Mulrain L."/>
            <person name="Navidi A."/>
            <person name="Naylor J."/>
            <person name="Negash T."/>
            <person name="Nguyen T."/>
            <person name="Nguyen N."/>
            <person name="Nicol R."/>
            <person name="Norbu C."/>
            <person name="Norbu N."/>
            <person name="Novod N."/>
            <person name="O'Neill B."/>
            <person name="Osman S."/>
            <person name="Markiewicz E."/>
            <person name="Oyono O.L."/>
            <person name="Patti C."/>
            <person name="Phunkhang P."/>
            <person name="Pierre F."/>
            <person name="Priest M."/>
            <person name="Raghuraman S."/>
            <person name="Rege F."/>
            <person name="Reyes R."/>
            <person name="Rise C."/>
            <person name="Rogov P."/>
            <person name="Ross K."/>
            <person name="Ryan E."/>
            <person name="Settipalli S."/>
            <person name="Shea T."/>
            <person name="Sherpa N."/>
            <person name="Shi L."/>
            <person name="Shih D."/>
            <person name="Sparrow T."/>
            <person name="Spaulding J."/>
            <person name="Stalker J."/>
            <person name="Stange-Thomann N."/>
            <person name="Stavropoulos S."/>
            <person name="Stone C."/>
            <person name="Strader C."/>
            <person name="Tesfaye S."/>
            <person name="Thomson T."/>
            <person name="Thoulutsang Y."/>
            <person name="Thoulutsang D."/>
            <person name="Topham K."/>
            <person name="Topping I."/>
            <person name="Tsamla T."/>
            <person name="Vassiliev H."/>
            <person name="Vo A."/>
            <person name="Wangchuk T."/>
            <person name="Wangdi T."/>
            <person name="Weiand M."/>
            <person name="Wilkinson J."/>
            <person name="Wilson A."/>
            <person name="Yadav S."/>
            <person name="Young G."/>
            <person name="Yu Q."/>
            <person name="Zembek L."/>
            <person name="Zhong D."/>
            <person name="Zimmer A."/>
            <person name="Zwirko Z."/>
            <person name="Jaffe D.B."/>
            <person name="Alvarez P."/>
            <person name="Brockman W."/>
            <person name="Butler J."/>
            <person name="Chin C."/>
            <person name="Gnerre S."/>
            <person name="Grabherr M."/>
            <person name="Kleber M."/>
            <person name="Mauceli E."/>
            <person name="MacCallum I."/>
        </authorList>
    </citation>
    <scope>NUCLEOTIDE SEQUENCE [LARGE SCALE GENOMIC DNA]</scope>
    <source>
        <strain evidence="2">Rob3c / Tucson 14021-0248.25</strain>
    </source>
</reference>
<evidence type="ECO:0000313" key="2">
    <source>
        <dbReference type="Proteomes" id="UP000001292"/>
    </source>
</evidence>
<keyword evidence="2" id="KW-1185">Reference proteome</keyword>
<dbReference type="AlphaFoldDB" id="B4HE58"/>
<dbReference type="HOGENOM" id="CLU_130068_0_0_1"/>
<sequence>MPITIAASQNLANPMLRLLEEITTNYTNTNHKCPYDVMMLGVALSLVWAGVDDGYLYDQPSGEQLQELQVITPPRKLRLKPRVYPGHPSHACGNVEAADHAAALTTYHANRPQPRRIYKHQEIQVDSKFFEPTPDRIQELKRILLDQQ</sequence>
<protein>
    <submittedName>
        <fullName evidence="1">GM26413</fullName>
    </submittedName>
</protein>
<accession>B4HE58</accession>
<dbReference type="PhylomeDB" id="B4HE58"/>